<evidence type="ECO:0000313" key="7">
    <source>
        <dbReference type="EMBL" id="QBK88031.1"/>
    </source>
</evidence>
<gene>
    <name evidence="7" type="ORF">LCMAC202_03930</name>
</gene>
<evidence type="ECO:0000256" key="2">
    <source>
        <dbReference type="ARBA" id="ARBA00004496"/>
    </source>
</evidence>
<evidence type="ECO:0000256" key="4">
    <source>
        <dbReference type="ARBA" id="ARBA00022723"/>
    </source>
</evidence>
<protein>
    <submittedName>
        <fullName evidence="7">Myo-inositol oxygenase</fullName>
    </submittedName>
</protein>
<organism evidence="7">
    <name type="scientific">Marseillevirus LCMAC202</name>
    <dbReference type="NCBI Taxonomy" id="2506606"/>
    <lineage>
        <taxon>Viruses</taxon>
        <taxon>Varidnaviria</taxon>
        <taxon>Bamfordvirae</taxon>
        <taxon>Nucleocytoviricota</taxon>
        <taxon>Megaviricetes</taxon>
        <taxon>Pimascovirales</taxon>
        <taxon>Pimascovirales incertae sedis</taxon>
        <taxon>Marseilleviridae</taxon>
    </lineage>
</organism>
<name>A0A481YYN5_9VIRU</name>
<keyword evidence="4" id="KW-0479">Metal-binding</keyword>
<dbReference type="PANTHER" id="PTHR12588">
    <property type="entry name" value="MYOINOSITOL OXYGENASE"/>
    <property type="match status" value="1"/>
</dbReference>
<comment type="subcellular location">
    <subcellularLocation>
        <location evidence="2">Cytoplasm</location>
    </subcellularLocation>
</comment>
<reference evidence="7" key="1">
    <citation type="journal article" date="2019" name="MBio">
        <title>Virus Genomes from Deep Sea Sediments Expand the Ocean Megavirome and Support Independent Origins of Viral Gigantism.</title>
        <authorList>
            <person name="Backstrom D."/>
            <person name="Yutin N."/>
            <person name="Jorgensen S.L."/>
            <person name="Dharamshi J."/>
            <person name="Homa F."/>
            <person name="Zaremba-Niedwiedzka K."/>
            <person name="Spang A."/>
            <person name="Wolf Y.I."/>
            <person name="Koonin E.V."/>
            <person name="Ettema T.J."/>
        </authorList>
    </citation>
    <scope>NUCLEOTIDE SEQUENCE</scope>
</reference>
<dbReference type="SUPFAM" id="SSF109604">
    <property type="entry name" value="HD-domain/PDEase-like"/>
    <property type="match status" value="1"/>
</dbReference>
<evidence type="ECO:0000256" key="1">
    <source>
        <dbReference type="ARBA" id="ARBA00001962"/>
    </source>
</evidence>
<dbReference type="GO" id="GO:0019310">
    <property type="term" value="P:inositol catabolic process"/>
    <property type="evidence" value="ECO:0007669"/>
    <property type="project" value="InterPro"/>
</dbReference>
<comment type="cofactor">
    <cofactor evidence="1">
        <name>Fe cation</name>
        <dbReference type="ChEBI" id="CHEBI:24875"/>
    </cofactor>
</comment>
<keyword evidence="6" id="KW-0408">Iron</keyword>
<dbReference type="GO" id="GO:0050113">
    <property type="term" value="F:inositol oxygenase activity"/>
    <property type="evidence" value="ECO:0007669"/>
    <property type="project" value="InterPro"/>
</dbReference>
<sequence length="270" mass="32214">MDHDLRRYDLASDIVRQHYQQMRKEQTFEYVTRQRLENIRRLATKPHSAPIKTMLQQLTQFKDASDPDLVNLPNWYHLYQTAEGIRRAGLPRGFQAVGLIHDLGKVMYLWGNDKDGTSLEQQWGIAGDTFLVGCRLPEECIYPEFNNLNPDMQDPVFSQPQGIYPPRCGLDQCLCAWGHDEYLYQVLAWNRQKHQLSELALSVIRYHSLYPWHQDECYREMMTEKDYETLKWVKIFNRYDLYTKDPSQTDFDVQYYQELLDEFFPVPLVW</sequence>
<dbReference type="PANTHER" id="PTHR12588:SF0">
    <property type="entry name" value="INOSITOL OXYGENASE"/>
    <property type="match status" value="1"/>
</dbReference>
<evidence type="ECO:0000256" key="6">
    <source>
        <dbReference type="ARBA" id="ARBA00023004"/>
    </source>
</evidence>
<dbReference type="GO" id="GO:0005506">
    <property type="term" value="F:iron ion binding"/>
    <property type="evidence" value="ECO:0007669"/>
    <property type="project" value="InterPro"/>
</dbReference>
<dbReference type="EMBL" id="MK500373">
    <property type="protein sequence ID" value="QBK88031.1"/>
    <property type="molecule type" value="Genomic_DNA"/>
</dbReference>
<dbReference type="Pfam" id="PF05153">
    <property type="entry name" value="MIOX"/>
    <property type="match status" value="1"/>
</dbReference>
<evidence type="ECO:0000256" key="5">
    <source>
        <dbReference type="ARBA" id="ARBA00023002"/>
    </source>
</evidence>
<keyword evidence="3" id="KW-0963">Cytoplasm</keyword>
<proteinExistence type="predicted"/>
<dbReference type="InterPro" id="IPR007828">
    <property type="entry name" value="Inositol_oxygenase"/>
</dbReference>
<accession>A0A481YYN5</accession>
<evidence type="ECO:0000256" key="3">
    <source>
        <dbReference type="ARBA" id="ARBA00022490"/>
    </source>
</evidence>
<keyword evidence="5" id="KW-0560">Oxidoreductase</keyword>